<evidence type="ECO:0000256" key="7">
    <source>
        <dbReference type="ARBA" id="ARBA00023136"/>
    </source>
</evidence>
<dbReference type="GO" id="GO:0000139">
    <property type="term" value="C:Golgi membrane"/>
    <property type="evidence" value="ECO:0007669"/>
    <property type="project" value="UniProtKB-SubCell"/>
</dbReference>
<keyword evidence="3 9" id="KW-0812">Transmembrane</keyword>
<accession>A0A7S0ZK01</accession>
<evidence type="ECO:0000313" key="10">
    <source>
        <dbReference type="EMBL" id="CAD8824053.1"/>
    </source>
</evidence>
<dbReference type="AlphaFoldDB" id="A0A7S0ZK01"/>
<gene>
    <name evidence="10" type="ORF">TOLI1172_LOCUS8452</name>
</gene>
<dbReference type="GO" id="GO:0005484">
    <property type="term" value="F:SNAP receptor activity"/>
    <property type="evidence" value="ECO:0007669"/>
    <property type="project" value="InterPro"/>
</dbReference>
<dbReference type="PANTHER" id="PTHR21230">
    <property type="entry name" value="VESICLE TRANSPORT V-SNARE PROTEIN VTI1-RELATED"/>
    <property type="match status" value="1"/>
</dbReference>
<sequence length="227" mass="25123">MDELFRGARKIAVKGRGQVEGIEKAVAAGGVASEMELAQFGESINMLFSAMQQLHTLLPREPMNRRQLWTDKIVQLDEELSLLQNANQKLWTERNEELMQRNLRQQLFGEVHGASNGDAAISMGGFGGGNGPMYSFEEEAKMLNSSNSTVDTILMTGRSALDSLQLQGATLKGTKRKMLDVANSMGVSKKLIRSIEKKENETAVIIYGGMIILSFVLVVLFIWKKVL</sequence>
<evidence type="ECO:0000256" key="3">
    <source>
        <dbReference type="ARBA" id="ARBA00022692"/>
    </source>
</evidence>
<keyword evidence="5 9" id="KW-1133">Transmembrane helix</keyword>
<dbReference type="GO" id="GO:0000149">
    <property type="term" value="F:SNARE binding"/>
    <property type="evidence" value="ECO:0007669"/>
    <property type="project" value="TreeGrafter"/>
</dbReference>
<dbReference type="GO" id="GO:0031902">
    <property type="term" value="C:late endosome membrane"/>
    <property type="evidence" value="ECO:0007669"/>
    <property type="project" value="TreeGrafter"/>
</dbReference>
<dbReference type="PANTHER" id="PTHR21230:SF1">
    <property type="entry name" value="GOLGI SNAP RECEPTOR COMPLEX MEMBER 2"/>
    <property type="match status" value="1"/>
</dbReference>
<keyword evidence="7 8" id="KW-0472">Membrane</keyword>
<organism evidence="10">
    <name type="scientific">Timspurckia oligopyrenoides</name>
    <dbReference type="NCBI Taxonomy" id="708627"/>
    <lineage>
        <taxon>Eukaryota</taxon>
        <taxon>Rhodophyta</taxon>
        <taxon>Bangiophyceae</taxon>
        <taxon>Porphyridiales</taxon>
        <taxon>Porphyridiaceae</taxon>
        <taxon>Timspurckia</taxon>
    </lineage>
</organism>
<proteinExistence type="predicted"/>
<feature type="transmembrane region" description="Helical" evidence="9">
    <location>
        <begin position="203"/>
        <end position="223"/>
    </location>
</feature>
<evidence type="ECO:0000256" key="5">
    <source>
        <dbReference type="ARBA" id="ARBA00022989"/>
    </source>
</evidence>
<evidence type="ECO:0000256" key="9">
    <source>
        <dbReference type="SAM" id="Phobius"/>
    </source>
</evidence>
<reference evidence="10" key="1">
    <citation type="submission" date="2021-01" db="EMBL/GenBank/DDBJ databases">
        <authorList>
            <person name="Corre E."/>
            <person name="Pelletier E."/>
            <person name="Niang G."/>
            <person name="Scheremetjew M."/>
            <person name="Finn R."/>
            <person name="Kale V."/>
            <person name="Holt S."/>
            <person name="Cochrane G."/>
            <person name="Meng A."/>
            <person name="Brown T."/>
            <person name="Cohen L."/>
        </authorList>
    </citation>
    <scope>NUCLEOTIDE SEQUENCE</scope>
    <source>
        <strain evidence="10">CCMP3278</strain>
    </source>
</reference>
<comment type="subcellular location">
    <subcellularLocation>
        <location evidence="1">Golgi apparatus membrane</location>
        <topology evidence="1">Single-pass type IV membrane protein</topology>
    </subcellularLocation>
</comment>
<dbReference type="GO" id="GO:0031201">
    <property type="term" value="C:SNARE complex"/>
    <property type="evidence" value="ECO:0007669"/>
    <property type="project" value="TreeGrafter"/>
</dbReference>
<dbReference type="GO" id="GO:0005789">
    <property type="term" value="C:endoplasmic reticulum membrane"/>
    <property type="evidence" value="ECO:0007669"/>
    <property type="project" value="TreeGrafter"/>
</dbReference>
<keyword evidence="4 8" id="KW-0653">Protein transport</keyword>
<dbReference type="InterPro" id="IPR027027">
    <property type="entry name" value="GOSR2/Membrin/Bos1"/>
</dbReference>
<keyword evidence="6" id="KW-0333">Golgi apparatus</keyword>
<protein>
    <submittedName>
        <fullName evidence="10">Uncharacterized protein</fullName>
    </submittedName>
</protein>
<dbReference type="GO" id="GO:0012507">
    <property type="term" value="C:ER to Golgi transport vesicle membrane"/>
    <property type="evidence" value="ECO:0007669"/>
    <property type="project" value="TreeGrafter"/>
</dbReference>
<keyword evidence="2 8" id="KW-0813">Transport</keyword>
<dbReference type="GO" id="GO:0006906">
    <property type="term" value="P:vesicle fusion"/>
    <property type="evidence" value="ECO:0007669"/>
    <property type="project" value="TreeGrafter"/>
</dbReference>
<evidence type="ECO:0000256" key="8">
    <source>
        <dbReference type="PIRNR" id="PIRNR028865"/>
    </source>
</evidence>
<dbReference type="PIRSF" id="PIRSF028865">
    <property type="entry name" value="Membrin-2"/>
    <property type="match status" value="1"/>
</dbReference>
<name>A0A7S0ZK01_9RHOD</name>
<evidence type="ECO:0000256" key="6">
    <source>
        <dbReference type="ARBA" id="ARBA00023034"/>
    </source>
</evidence>
<evidence type="ECO:0000256" key="2">
    <source>
        <dbReference type="ARBA" id="ARBA00022448"/>
    </source>
</evidence>
<dbReference type="GO" id="GO:0015031">
    <property type="term" value="P:protein transport"/>
    <property type="evidence" value="ECO:0007669"/>
    <property type="project" value="UniProtKB-KW"/>
</dbReference>
<dbReference type="EMBL" id="HBFP01011691">
    <property type="protein sequence ID" value="CAD8824053.1"/>
    <property type="molecule type" value="Transcribed_RNA"/>
</dbReference>
<evidence type="ECO:0000256" key="1">
    <source>
        <dbReference type="ARBA" id="ARBA00004409"/>
    </source>
</evidence>
<evidence type="ECO:0000256" key="4">
    <source>
        <dbReference type="ARBA" id="ARBA00022927"/>
    </source>
</evidence>
<dbReference type="Pfam" id="PF12352">
    <property type="entry name" value="V-SNARE_C"/>
    <property type="match status" value="1"/>
</dbReference>